<keyword evidence="3" id="KW-1185">Reference proteome</keyword>
<sequence>MLELVTHDRSTSNPNMAGPLDADSEVGHILGRALDRTASLRTGVSQELLVACRPAATARKVVHEELALQWVVASGNSRQLAHANPWFFFELMFKSMVCTLASGGRLDSPRRLRFSERFCDDITTLVDNITKDVVATQARHAAEAAPDVSRLNAALAFFINDLLSVMDRSFVLGLVRLYCREMASQRTTTSGAQLIYLKLDFLRIVCSHEHYFSLNLPFCTPLSGALVAASPTPSVGSASSQSSYLSTLVANERPRFGELSVHFLQQHYLAGLVLQELRATLPPSGRTGGGGSGPGTQRRAVALVRSLLAWHDADPRFQEQCARARVALLYLPLVPIVLDSLDQMFGWGAAAHR</sequence>
<dbReference type="PANTHER" id="PTHR23317:SF76">
    <property type="entry name" value="LD20667P"/>
    <property type="match status" value="1"/>
</dbReference>
<dbReference type="PANTHER" id="PTHR23317">
    <property type="entry name" value="DEDICATOR OF CYTOKINESIS DOCK"/>
    <property type="match status" value="1"/>
</dbReference>
<protein>
    <submittedName>
        <fullName evidence="2">Dedicator of cytokinesis protein 7</fullName>
    </submittedName>
</protein>
<dbReference type="AlphaFoldDB" id="A0A6A4UYC5"/>
<evidence type="ECO:0000256" key="1">
    <source>
        <dbReference type="SAM" id="MobiDB-lite"/>
    </source>
</evidence>
<name>A0A6A4UYC5_AMPAM</name>
<evidence type="ECO:0000313" key="3">
    <source>
        <dbReference type="Proteomes" id="UP000440578"/>
    </source>
</evidence>
<gene>
    <name evidence="2" type="primary">DOCK7_2</name>
    <name evidence="2" type="ORF">FJT64_001355</name>
</gene>
<dbReference type="GO" id="GO:0005085">
    <property type="term" value="F:guanyl-nucleotide exchange factor activity"/>
    <property type="evidence" value="ECO:0007669"/>
    <property type="project" value="InterPro"/>
</dbReference>
<dbReference type="InterPro" id="IPR026791">
    <property type="entry name" value="DOCK"/>
</dbReference>
<dbReference type="Proteomes" id="UP000440578">
    <property type="component" value="Unassembled WGS sequence"/>
</dbReference>
<dbReference type="GO" id="GO:0007264">
    <property type="term" value="P:small GTPase-mediated signal transduction"/>
    <property type="evidence" value="ECO:0007669"/>
    <property type="project" value="InterPro"/>
</dbReference>
<evidence type="ECO:0000313" key="2">
    <source>
        <dbReference type="EMBL" id="KAF0288827.1"/>
    </source>
</evidence>
<feature type="region of interest" description="Disordered" evidence="1">
    <location>
        <begin position="1"/>
        <end position="21"/>
    </location>
</feature>
<dbReference type="OrthoDB" id="47328at2759"/>
<comment type="caution">
    <text evidence="2">The sequence shown here is derived from an EMBL/GenBank/DDBJ whole genome shotgun (WGS) entry which is preliminary data.</text>
</comment>
<organism evidence="2 3">
    <name type="scientific">Amphibalanus amphitrite</name>
    <name type="common">Striped barnacle</name>
    <name type="synonym">Balanus amphitrite</name>
    <dbReference type="NCBI Taxonomy" id="1232801"/>
    <lineage>
        <taxon>Eukaryota</taxon>
        <taxon>Metazoa</taxon>
        <taxon>Ecdysozoa</taxon>
        <taxon>Arthropoda</taxon>
        <taxon>Crustacea</taxon>
        <taxon>Multicrustacea</taxon>
        <taxon>Cirripedia</taxon>
        <taxon>Thoracica</taxon>
        <taxon>Thoracicalcarea</taxon>
        <taxon>Balanomorpha</taxon>
        <taxon>Balanoidea</taxon>
        <taxon>Balanidae</taxon>
        <taxon>Amphibalaninae</taxon>
        <taxon>Amphibalanus</taxon>
    </lineage>
</organism>
<accession>A0A6A4UYC5</accession>
<proteinExistence type="predicted"/>
<feature type="compositionally biased region" description="Basic and acidic residues" evidence="1">
    <location>
        <begin position="1"/>
        <end position="10"/>
    </location>
</feature>
<dbReference type="EMBL" id="VIIS01002075">
    <property type="protein sequence ID" value="KAF0288827.1"/>
    <property type="molecule type" value="Genomic_DNA"/>
</dbReference>
<reference evidence="2 3" key="1">
    <citation type="submission" date="2019-07" db="EMBL/GenBank/DDBJ databases">
        <title>Draft genome assembly of a fouling barnacle, Amphibalanus amphitrite (Darwin, 1854): The first reference genome for Thecostraca.</title>
        <authorList>
            <person name="Kim W."/>
        </authorList>
    </citation>
    <scope>NUCLEOTIDE SEQUENCE [LARGE SCALE GENOMIC DNA]</scope>
    <source>
        <strain evidence="2">SNU_AA5</strain>
        <tissue evidence="2">Soma without cirri and trophi</tissue>
    </source>
</reference>